<dbReference type="Pfam" id="PF00330">
    <property type="entry name" value="Aconitase"/>
    <property type="match status" value="1"/>
</dbReference>
<dbReference type="PRINTS" id="PR00415">
    <property type="entry name" value="ACONITASE"/>
</dbReference>
<comment type="caution">
    <text evidence="9">The sequence shown here is derived from an EMBL/GenBank/DDBJ whole genome shotgun (WGS) entry which is preliminary data.</text>
</comment>
<keyword evidence="5" id="KW-0411">Iron-sulfur</keyword>
<dbReference type="InterPro" id="IPR015928">
    <property type="entry name" value="Aconitase/3IPM_dehydase_swvl"/>
</dbReference>
<gene>
    <name evidence="9" type="ORF">GCM10023340_25720</name>
</gene>
<keyword evidence="4" id="KW-0408">Iron</keyword>
<evidence type="ECO:0000313" key="10">
    <source>
        <dbReference type="Proteomes" id="UP001500221"/>
    </source>
</evidence>
<evidence type="ECO:0000256" key="5">
    <source>
        <dbReference type="ARBA" id="ARBA00023014"/>
    </source>
</evidence>
<dbReference type="EMBL" id="BAABKG010000003">
    <property type="protein sequence ID" value="GAA5149806.1"/>
    <property type="molecule type" value="Genomic_DNA"/>
</dbReference>
<dbReference type="Pfam" id="PF00694">
    <property type="entry name" value="Aconitase_C"/>
    <property type="match status" value="1"/>
</dbReference>
<evidence type="ECO:0000259" key="8">
    <source>
        <dbReference type="Pfam" id="PF00694"/>
    </source>
</evidence>
<dbReference type="InterPro" id="IPR044137">
    <property type="entry name" value="AcnA_IRP_Swivel"/>
</dbReference>
<evidence type="ECO:0000256" key="1">
    <source>
        <dbReference type="ARBA" id="ARBA00001966"/>
    </source>
</evidence>
<dbReference type="PROSITE" id="PS01244">
    <property type="entry name" value="ACONITASE_2"/>
    <property type="match status" value="1"/>
</dbReference>
<feature type="domain" description="Aconitase A/isopropylmalate dehydratase small subunit swivel" evidence="8">
    <location>
        <begin position="738"/>
        <end position="867"/>
    </location>
</feature>
<proteinExistence type="inferred from homology"/>
<dbReference type="InterPro" id="IPR000573">
    <property type="entry name" value="AconitaseA/IPMdHydase_ssu_swvl"/>
</dbReference>
<organism evidence="9 10">
    <name type="scientific">Nocardioides marinquilinus</name>
    <dbReference type="NCBI Taxonomy" id="1210400"/>
    <lineage>
        <taxon>Bacteria</taxon>
        <taxon>Bacillati</taxon>
        <taxon>Actinomycetota</taxon>
        <taxon>Actinomycetes</taxon>
        <taxon>Propionibacteriales</taxon>
        <taxon>Nocardioidaceae</taxon>
        <taxon>Nocardioides</taxon>
    </lineage>
</organism>
<dbReference type="InterPro" id="IPR018136">
    <property type="entry name" value="Aconitase_4Fe-4S_BS"/>
</dbReference>
<name>A0ABP9PNZ8_9ACTN</name>
<dbReference type="InterPro" id="IPR036008">
    <property type="entry name" value="Aconitase_4Fe-4S_dom"/>
</dbReference>
<dbReference type="PANTHER" id="PTHR11670">
    <property type="entry name" value="ACONITASE/IRON-RESPONSIVE ELEMENT FAMILY MEMBER"/>
    <property type="match status" value="1"/>
</dbReference>
<dbReference type="PROSITE" id="PS00450">
    <property type="entry name" value="ACONITASE_1"/>
    <property type="match status" value="1"/>
</dbReference>
<dbReference type="SUPFAM" id="SSF53732">
    <property type="entry name" value="Aconitase iron-sulfur domain"/>
    <property type="match status" value="1"/>
</dbReference>
<evidence type="ECO:0000256" key="4">
    <source>
        <dbReference type="ARBA" id="ARBA00023004"/>
    </source>
</evidence>
<dbReference type="Gene3D" id="3.30.499.10">
    <property type="entry name" value="Aconitase, domain 3"/>
    <property type="match status" value="2"/>
</dbReference>
<dbReference type="InterPro" id="IPR006249">
    <property type="entry name" value="Aconitase/IRP2"/>
</dbReference>
<dbReference type="InterPro" id="IPR015931">
    <property type="entry name" value="Acnase/IPM_dHydase_lsu_aba_1/3"/>
</dbReference>
<reference evidence="10" key="1">
    <citation type="journal article" date="2019" name="Int. J. Syst. Evol. Microbiol.">
        <title>The Global Catalogue of Microorganisms (GCM) 10K type strain sequencing project: providing services to taxonomists for standard genome sequencing and annotation.</title>
        <authorList>
            <consortium name="The Broad Institute Genomics Platform"/>
            <consortium name="The Broad Institute Genome Sequencing Center for Infectious Disease"/>
            <person name="Wu L."/>
            <person name="Ma J."/>
        </authorList>
    </citation>
    <scope>NUCLEOTIDE SEQUENCE [LARGE SCALE GENOMIC DNA]</scope>
    <source>
        <strain evidence="10">JCM 18459</strain>
    </source>
</reference>
<accession>A0ABP9PNZ8</accession>
<dbReference type="Gene3D" id="3.20.19.10">
    <property type="entry name" value="Aconitase, domain 4"/>
    <property type="match status" value="1"/>
</dbReference>
<evidence type="ECO:0000313" key="9">
    <source>
        <dbReference type="EMBL" id="GAA5149806.1"/>
    </source>
</evidence>
<evidence type="ECO:0000259" key="7">
    <source>
        <dbReference type="Pfam" id="PF00330"/>
    </source>
</evidence>
<protein>
    <submittedName>
        <fullName evidence="9">Aconitate hydratase</fullName>
    </submittedName>
</protein>
<comment type="cofactor">
    <cofactor evidence="1">
        <name>[4Fe-4S] cluster</name>
        <dbReference type="ChEBI" id="CHEBI:49883"/>
    </cofactor>
</comment>
<evidence type="ECO:0000256" key="2">
    <source>
        <dbReference type="ARBA" id="ARBA00007185"/>
    </source>
</evidence>
<feature type="region of interest" description="Disordered" evidence="6">
    <location>
        <begin position="404"/>
        <end position="457"/>
    </location>
</feature>
<dbReference type="NCBIfam" id="NF006757">
    <property type="entry name" value="PRK09277.1"/>
    <property type="match status" value="1"/>
</dbReference>
<dbReference type="Gene3D" id="6.10.190.10">
    <property type="match status" value="1"/>
</dbReference>
<evidence type="ECO:0000256" key="3">
    <source>
        <dbReference type="ARBA" id="ARBA00022723"/>
    </source>
</evidence>
<dbReference type="CDD" id="cd01586">
    <property type="entry name" value="AcnA_IRP"/>
    <property type="match status" value="1"/>
</dbReference>
<comment type="similarity">
    <text evidence="2">Belongs to the aconitase/IPM isomerase family.</text>
</comment>
<evidence type="ECO:0000256" key="6">
    <source>
        <dbReference type="SAM" id="MobiDB-lite"/>
    </source>
</evidence>
<dbReference type="RefSeq" id="WP_345458934.1">
    <property type="nucleotide sequence ID" value="NZ_BAABKG010000003.1"/>
</dbReference>
<keyword evidence="10" id="KW-1185">Reference proteome</keyword>
<dbReference type="InterPro" id="IPR001030">
    <property type="entry name" value="Acoase/IPM_deHydtase_lsu_aba"/>
</dbReference>
<keyword evidence="3" id="KW-0479">Metal-binding</keyword>
<dbReference type="NCBIfam" id="NF009520">
    <property type="entry name" value="PRK12881.1"/>
    <property type="match status" value="1"/>
</dbReference>
<feature type="domain" description="Aconitase/3-isopropylmalate dehydratase large subunit alpha/beta/alpha" evidence="7">
    <location>
        <begin position="72"/>
        <end position="608"/>
    </location>
</feature>
<dbReference type="SUPFAM" id="SSF52016">
    <property type="entry name" value="LeuD/IlvD-like"/>
    <property type="match status" value="1"/>
</dbReference>
<dbReference type="Proteomes" id="UP001500221">
    <property type="component" value="Unassembled WGS sequence"/>
</dbReference>
<sequence>MASKDSFGAKSTLDVGGTSYEIYRLDAVKGDDLRDGSVANLPFSLKVLLENLLRTEDGANITADDILAIAGWDADAEPSTEIQFTPARVIMQDFTGVPCVVDLATMREAMAELGGDPSRINPLAPAEMVIDHSVIADVFGSADAFERNVEIEYERNRERYQFLRWGQGAFDDFKVVPPGTGIVHQVNIEHLARTVMVREVDGEQVAYPDTCVGTDSHTTMVNGIGVVGWGVGGIEAEAAMLGQPVSMLIPRVVGFKLNGDLPPGSTATDLVLTITEMLREHGVVGKFVEFYGPGVSALPLANRATIGNMSPEFGSTIAVFPIDDQTIDYLRLTGRPDEQLALVEAYAKEQGLWHDPEAEPRFSERLELDLATVVPSLAGPKRPQDRVAVTDAKQSFRSSLADYVEEDGDQSGYDESVAETFPASDPATSNGGGDAAPPSNHLTSAGNAEGRPSRPTRVRLEDGSEFEIDHGAVTIAAITSCTNTSNPSVMIGAALLAKNAVDRGLQRKPWVKTTLAPGSQVVSDYYDRAGLTPYLDKLGFNLVGYGCTTCIGNSGPLIPEVSAAVNEADLAVTSVLSGNRNFEGRINPDVKMNYLASPPLVVAYALAGSMDVDLFEDPLGQDTDGNDVYLKDIWPSPAEVDRVVGEAISSEMFGDRYADVFAGDERWRSLPTPEGDTFEWDPDSTYVRRPPYFDGMPADPEPVADITGARVLLKLGDSVTTDHISPAGAIKKDSPAGTYLAEHGVGQRDFNSYGSRRGNHEVMIRGTFANIRLRNQLAPGTEGGFTRDFTADDGPVATIYDAAQSYAEAGTPLVVLAGKEYGSGSSRDWAAKGTALLGVRAVIAQSYERIHRSNLIGMGVVPLQFPDGKTADDLGLTGAEVISISGLTALNDGETPRTVTVRVEPAPGTDMEHGETSEFEATVRIDTPGEASYYRHGGIMQYVLRSLRDGQSDAE</sequence>
<dbReference type="CDD" id="cd01580">
    <property type="entry name" value="AcnA_IRP_Swivel"/>
    <property type="match status" value="1"/>
</dbReference>